<dbReference type="GO" id="GO:0047134">
    <property type="term" value="F:protein-disulfide reductase [NAD(P)H] activity"/>
    <property type="evidence" value="ECO:0007669"/>
    <property type="project" value="InterPro"/>
</dbReference>
<dbReference type="InterPro" id="IPR045108">
    <property type="entry name" value="TXNDC17-like"/>
</dbReference>
<name>A0A7N4NT36_SARHA</name>
<keyword evidence="4" id="KW-0963">Cytoplasm</keyword>
<evidence type="ECO:0000313" key="13">
    <source>
        <dbReference type="Proteomes" id="UP000007648"/>
    </source>
</evidence>
<evidence type="ECO:0000256" key="1">
    <source>
        <dbReference type="ARBA" id="ARBA00004496"/>
    </source>
</evidence>
<proteinExistence type="inferred from homology"/>
<evidence type="ECO:0000256" key="7">
    <source>
        <dbReference type="ARBA" id="ARBA00058409"/>
    </source>
</evidence>
<dbReference type="Gene3D" id="3.40.30.10">
    <property type="entry name" value="Glutaredoxin"/>
    <property type="match status" value="1"/>
</dbReference>
<evidence type="ECO:0000256" key="5">
    <source>
        <dbReference type="ARBA" id="ARBA00023157"/>
    </source>
</evidence>
<evidence type="ECO:0000256" key="2">
    <source>
        <dbReference type="ARBA" id="ARBA00008987"/>
    </source>
</evidence>
<comment type="function">
    <text evidence="7">Disulfide reductase. May participate in various redox reactions through the reversible oxidation of its active center dithiol to a disulfide and catalyze dithiol-disulfide exchange reactions. Modulates TNF-alpha signaling and NF-kappa-B activation. Has peroxidase activity and may contribute to the elimination of cellular hydrogen peroxide.</text>
</comment>
<feature type="compositionally biased region" description="Low complexity" evidence="10">
    <location>
        <begin position="51"/>
        <end position="66"/>
    </location>
</feature>
<evidence type="ECO:0000256" key="3">
    <source>
        <dbReference type="ARBA" id="ARBA00016949"/>
    </source>
</evidence>
<reference evidence="12 13" key="1">
    <citation type="journal article" date="2011" name="Proc. Natl. Acad. Sci. U.S.A.">
        <title>Genetic diversity and population structure of the endangered marsupial Sarcophilus harrisii (Tasmanian devil).</title>
        <authorList>
            <person name="Miller W."/>
            <person name="Hayes V.M."/>
            <person name="Ratan A."/>
            <person name="Petersen D.C."/>
            <person name="Wittekindt N.E."/>
            <person name="Miller J."/>
            <person name="Walenz B."/>
            <person name="Knight J."/>
            <person name="Qi J."/>
            <person name="Zhao F."/>
            <person name="Wang Q."/>
            <person name="Bedoya-Reina O.C."/>
            <person name="Katiyar N."/>
            <person name="Tomsho L.P."/>
            <person name="Kasson L.M."/>
            <person name="Hardie R.A."/>
            <person name="Woodbridge P."/>
            <person name="Tindall E.A."/>
            <person name="Bertelsen M.F."/>
            <person name="Dixon D."/>
            <person name="Pyecroft S."/>
            <person name="Helgen K.M."/>
            <person name="Lesk A.M."/>
            <person name="Pringle T.H."/>
            <person name="Patterson N."/>
            <person name="Zhang Y."/>
            <person name="Kreiss A."/>
            <person name="Woods G.M."/>
            <person name="Jones M.E."/>
            <person name="Schuster S.C."/>
        </authorList>
    </citation>
    <scope>NUCLEOTIDE SEQUENCE [LARGE SCALE GENOMIC DNA]</scope>
</reference>
<comment type="subcellular location">
    <subcellularLocation>
        <location evidence="1">Cytoplasm</location>
    </subcellularLocation>
</comment>
<evidence type="ECO:0000256" key="10">
    <source>
        <dbReference type="SAM" id="MobiDB-lite"/>
    </source>
</evidence>
<sequence length="314" mass="33319">MGGGVAKTSPGFPGLRASHSSGAAQGGGTGWAVAGPGAPGAAGQRRGGGRAASSRRVSRSVPPASGFPARSWGHTSGRAARYQDDGAGAAGKPCREGRRQRTGAEKGQTYGRRTVPTAHEQRLRQRFPASRAALGGESGPGSGCCPALHVDAPPWPEIIQVRPGEPDLEPGMESASQPALQPGMEPASEPASSRFEEVRVSGFGDFCGAVEQRRDKTIFVYFTGDKDAEGRSWCPDCEEAEPVVLEGRKHIPEDAVFIYCQVGDRPYWKDPNNDFKKKLKLTAVPTLLKYGTPQKLVESECLNASLVEMLFSED</sequence>
<dbReference type="SUPFAM" id="SSF52833">
    <property type="entry name" value="Thioredoxin-like"/>
    <property type="match status" value="1"/>
</dbReference>
<keyword evidence="13" id="KW-1185">Reference proteome</keyword>
<accession>A0A7N4NT36</accession>
<reference evidence="12" key="3">
    <citation type="submission" date="2025-09" db="UniProtKB">
        <authorList>
            <consortium name="Ensembl"/>
        </authorList>
    </citation>
    <scope>IDENTIFICATION</scope>
</reference>
<comment type="subunit">
    <text evidence="8">Interacts with TRXR1 and DYNLL1/DNCL1.</text>
</comment>
<keyword evidence="6" id="KW-0676">Redox-active center</keyword>
<feature type="region of interest" description="Disordered" evidence="10">
    <location>
        <begin position="1"/>
        <end position="120"/>
    </location>
</feature>
<keyword evidence="5" id="KW-1015">Disulfide bond</keyword>
<dbReference type="InterPro" id="IPR036249">
    <property type="entry name" value="Thioredoxin-like_sf"/>
</dbReference>
<dbReference type="FunFam" id="3.40.30.10:FF:000124">
    <property type="entry name" value="Thioredoxin domain-containing 17"/>
    <property type="match status" value="1"/>
</dbReference>
<dbReference type="InterPro" id="IPR010357">
    <property type="entry name" value="TXNDC17_dom"/>
</dbReference>
<evidence type="ECO:0000256" key="6">
    <source>
        <dbReference type="ARBA" id="ARBA00023284"/>
    </source>
</evidence>
<reference evidence="12" key="2">
    <citation type="submission" date="2025-08" db="UniProtKB">
        <authorList>
            <consortium name="Ensembl"/>
        </authorList>
    </citation>
    <scope>IDENTIFICATION</scope>
</reference>
<organism evidence="12 13">
    <name type="scientific">Sarcophilus harrisii</name>
    <name type="common">Tasmanian devil</name>
    <name type="synonym">Sarcophilus laniarius</name>
    <dbReference type="NCBI Taxonomy" id="9305"/>
    <lineage>
        <taxon>Eukaryota</taxon>
        <taxon>Metazoa</taxon>
        <taxon>Chordata</taxon>
        <taxon>Craniata</taxon>
        <taxon>Vertebrata</taxon>
        <taxon>Euteleostomi</taxon>
        <taxon>Mammalia</taxon>
        <taxon>Metatheria</taxon>
        <taxon>Dasyuromorphia</taxon>
        <taxon>Dasyuridae</taxon>
        <taxon>Sarcophilus</taxon>
    </lineage>
</organism>
<dbReference type="Proteomes" id="UP000007648">
    <property type="component" value="Unassembled WGS sequence"/>
</dbReference>
<dbReference type="GeneTree" id="ENSGT00390000012195"/>
<dbReference type="InParanoid" id="A0A7N4NT36"/>
<dbReference type="Pfam" id="PF06110">
    <property type="entry name" value="TXD17-like_Trx"/>
    <property type="match status" value="1"/>
</dbReference>
<gene>
    <name evidence="12" type="primary">TXNDC17</name>
</gene>
<dbReference type="Ensembl" id="ENSSHAT00000038351.1">
    <property type="protein sequence ID" value="ENSSHAP00000027616.1"/>
    <property type="gene ID" value="ENSSHAG00000025467.1"/>
</dbReference>
<dbReference type="CDD" id="cd02952">
    <property type="entry name" value="TRP14_like"/>
    <property type="match status" value="1"/>
</dbReference>
<evidence type="ECO:0000256" key="9">
    <source>
        <dbReference type="ARBA" id="ARBA00075917"/>
    </source>
</evidence>
<feature type="compositionally biased region" description="Gly residues" evidence="10">
    <location>
        <begin position="37"/>
        <end position="50"/>
    </location>
</feature>
<evidence type="ECO:0000256" key="8">
    <source>
        <dbReference type="ARBA" id="ARBA00064075"/>
    </source>
</evidence>
<dbReference type="PANTHER" id="PTHR12452:SF0">
    <property type="entry name" value="THIOREDOXIN DOMAIN-CONTAINING PROTEIN 17"/>
    <property type="match status" value="1"/>
</dbReference>
<dbReference type="AlphaFoldDB" id="A0A7N4NT36"/>
<dbReference type="PANTHER" id="PTHR12452">
    <property type="entry name" value="42-9-9 PROTEIN-RELATED"/>
    <property type="match status" value="1"/>
</dbReference>
<evidence type="ECO:0000259" key="11">
    <source>
        <dbReference type="Pfam" id="PF06110"/>
    </source>
</evidence>
<evidence type="ECO:0000256" key="4">
    <source>
        <dbReference type="ARBA" id="ARBA00022490"/>
    </source>
</evidence>
<comment type="similarity">
    <text evidence="2">Belongs to the thioredoxin family.</text>
</comment>
<protein>
    <recommendedName>
        <fullName evidence="3">Thioredoxin domain-containing protein 17</fullName>
    </recommendedName>
    <alternativeName>
        <fullName evidence="9">Thioredoxin-like protein 5</fullName>
    </alternativeName>
</protein>
<evidence type="ECO:0000313" key="12">
    <source>
        <dbReference type="Ensembl" id="ENSSHAP00000027616.1"/>
    </source>
</evidence>
<dbReference type="GO" id="GO:0005829">
    <property type="term" value="C:cytosol"/>
    <property type="evidence" value="ECO:0007669"/>
    <property type="project" value="TreeGrafter"/>
</dbReference>
<feature type="domain" description="Thioredoxin" evidence="11">
    <location>
        <begin position="201"/>
        <end position="313"/>
    </location>
</feature>
<feature type="region of interest" description="Disordered" evidence="10">
    <location>
        <begin position="165"/>
        <end position="189"/>
    </location>
</feature>
<feature type="compositionally biased region" description="Basic and acidic residues" evidence="10">
    <location>
        <begin position="93"/>
        <end position="104"/>
    </location>
</feature>